<sequence>DFSGEQVSFTNFRSANGVHGAVLYFEQVGNFKLDSQSSASDNVAGDSDSGCPETGGFNSEYCG</sequence>
<feature type="region of interest" description="Disordered" evidence="1">
    <location>
        <begin position="36"/>
        <end position="63"/>
    </location>
</feature>
<feature type="non-terminal residue" evidence="2">
    <location>
        <position position="63"/>
    </location>
</feature>
<dbReference type="GeneID" id="25918490"/>
<accession>A0A0L0EYN1</accession>
<proteinExistence type="predicted"/>
<name>A0A0L0EYN1_9EUKA</name>
<evidence type="ECO:0000313" key="2">
    <source>
        <dbReference type="EMBL" id="KNC69504.1"/>
    </source>
</evidence>
<dbReference type="EMBL" id="KQ254694">
    <property type="protein sequence ID" value="KNC69504.1"/>
    <property type="molecule type" value="Genomic_DNA"/>
</dbReference>
<evidence type="ECO:0000256" key="1">
    <source>
        <dbReference type="SAM" id="MobiDB-lite"/>
    </source>
</evidence>
<protein>
    <submittedName>
        <fullName evidence="2">Uncharacterized protein</fullName>
    </submittedName>
</protein>
<evidence type="ECO:0000313" key="3">
    <source>
        <dbReference type="Proteomes" id="UP000054560"/>
    </source>
</evidence>
<dbReference type="RefSeq" id="XP_014143406.1">
    <property type="nucleotide sequence ID" value="XM_014287931.1"/>
</dbReference>
<reference evidence="2 3" key="1">
    <citation type="submission" date="2011-02" db="EMBL/GenBank/DDBJ databases">
        <title>The Genome Sequence of Sphaeroforma arctica JP610.</title>
        <authorList>
            <consortium name="The Broad Institute Genome Sequencing Platform"/>
            <person name="Russ C."/>
            <person name="Cuomo C."/>
            <person name="Young S.K."/>
            <person name="Zeng Q."/>
            <person name="Gargeya S."/>
            <person name="Alvarado L."/>
            <person name="Berlin A."/>
            <person name="Chapman S.B."/>
            <person name="Chen Z."/>
            <person name="Freedman E."/>
            <person name="Gellesch M."/>
            <person name="Goldberg J."/>
            <person name="Griggs A."/>
            <person name="Gujja S."/>
            <person name="Heilman E."/>
            <person name="Heiman D."/>
            <person name="Howarth C."/>
            <person name="Mehta T."/>
            <person name="Neiman D."/>
            <person name="Pearson M."/>
            <person name="Roberts A."/>
            <person name="Saif S."/>
            <person name="Shea T."/>
            <person name="Shenoy N."/>
            <person name="Sisk P."/>
            <person name="Stolte C."/>
            <person name="Sykes S."/>
            <person name="White J."/>
            <person name="Yandava C."/>
            <person name="Burger G."/>
            <person name="Gray M.W."/>
            <person name="Holland P.W.H."/>
            <person name="King N."/>
            <person name="Lang F.B.F."/>
            <person name="Roger A.J."/>
            <person name="Ruiz-Trillo I."/>
            <person name="Haas B."/>
            <person name="Nusbaum C."/>
            <person name="Birren B."/>
        </authorList>
    </citation>
    <scope>NUCLEOTIDE SEQUENCE [LARGE SCALE GENOMIC DNA]</scope>
    <source>
        <strain evidence="2 3">JP610</strain>
    </source>
</reference>
<organism evidence="2 3">
    <name type="scientific">Sphaeroforma arctica JP610</name>
    <dbReference type="NCBI Taxonomy" id="667725"/>
    <lineage>
        <taxon>Eukaryota</taxon>
        <taxon>Ichthyosporea</taxon>
        <taxon>Ichthyophonida</taxon>
        <taxon>Sphaeroforma</taxon>
    </lineage>
</organism>
<keyword evidence="3" id="KW-1185">Reference proteome</keyword>
<dbReference type="Proteomes" id="UP000054560">
    <property type="component" value="Unassembled WGS sequence"/>
</dbReference>
<dbReference type="AlphaFoldDB" id="A0A0L0EYN1"/>
<gene>
    <name evidence="2" type="ORF">SARC_17986</name>
</gene>
<feature type="non-terminal residue" evidence="2">
    <location>
        <position position="1"/>
    </location>
</feature>